<keyword evidence="1" id="KW-1133">Transmembrane helix</keyword>
<evidence type="ECO:0000256" key="1">
    <source>
        <dbReference type="SAM" id="Phobius"/>
    </source>
</evidence>
<feature type="transmembrane region" description="Helical" evidence="1">
    <location>
        <begin position="406"/>
        <end position="427"/>
    </location>
</feature>
<dbReference type="Proteomes" id="UP000650424">
    <property type="component" value="Unassembled WGS sequence"/>
</dbReference>
<feature type="transmembrane region" description="Helical" evidence="1">
    <location>
        <begin position="381"/>
        <end position="400"/>
    </location>
</feature>
<gene>
    <name evidence="3" type="ORF">H8L32_19705</name>
</gene>
<keyword evidence="1" id="KW-0812">Transmembrane</keyword>
<evidence type="ECO:0000313" key="3">
    <source>
        <dbReference type="EMBL" id="MBC3919712.1"/>
    </source>
</evidence>
<organism evidence="3 4">
    <name type="scientific">Undibacterium hunanense</name>
    <dbReference type="NCBI Taxonomy" id="2762292"/>
    <lineage>
        <taxon>Bacteria</taxon>
        <taxon>Pseudomonadati</taxon>
        <taxon>Pseudomonadota</taxon>
        <taxon>Betaproteobacteria</taxon>
        <taxon>Burkholderiales</taxon>
        <taxon>Oxalobacteraceae</taxon>
        <taxon>Undibacterium</taxon>
    </lineage>
</organism>
<keyword evidence="4" id="KW-1185">Reference proteome</keyword>
<reference evidence="3 4" key="1">
    <citation type="submission" date="2020-08" db="EMBL/GenBank/DDBJ databases">
        <title>Novel species isolated from subtropical streams in China.</title>
        <authorList>
            <person name="Lu H."/>
        </authorList>
    </citation>
    <scope>NUCLEOTIDE SEQUENCE [LARGE SCALE GENOMIC DNA]</scope>
    <source>
        <strain evidence="3 4">CY18W</strain>
    </source>
</reference>
<keyword evidence="1" id="KW-0472">Membrane</keyword>
<feature type="domain" description="NAD-dependent epimerase/dehydratase" evidence="2">
    <location>
        <begin position="3"/>
        <end position="204"/>
    </location>
</feature>
<sequence>MKILICGAQGFIGRHISLALQKAGHEVCHGVRRPQAVTGTGPAEIAIDYAHDTDPAIWETRLRQLGQVDVVINAVGILNETSRLRFDAIHRDAPVALFRAAEKCGVKSVVQISALGGRQEAEHPDIMTGYMQSKRAADNMLMESGLTYLVLRPSLVVGVDGGSSQLFRILASLPVLGLPGRGEQQVQPVHMDDLCTAINIWLANATRSNLVLNAVGPQAMSYRRMLEIYRQAMGMPAQTMFPIPMSVMRVSARLATLLPQTTLTPDSLDMLEQDNVADAQPFAAHLHRPAISHEDWFAGIPANMLASTAIAAWSLPLFRYVLALVWFVTAALSFGIYPISGSLALLQPLGLSGAPAMFMLMAASSLDLCLGLATLFWPRRILWLMQIALIVGYSCIIAIYSPEYYLHPFGPVLKNLPILALLAFLFAHQRDAQ</sequence>
<name>A0ABR6ZV20_9BURK</name>
<dbReference type="Pfam" id="PF13781">
    <property type="entry name" value="DoxX_3"/>
    <property type="match status" value="1"/>
</dbReference>
<dbReference type="InterPro" id="IPR036291">
    <property type="entry name" value="NAD(P)-bd_dom_sf"/>
</dbReference>
<dbReference type="SUPFAM" id="SSF51735">
    <property type="entry name" value="NAD(P)-binding Rossmann-fold domains"/>
    <property type="match status" value="1"/>
</dbReference>
<dbReference type="EMBL" id="JACOGF010000011">
    <property type="protein sequence ID" value="MBC3919712.1"/>
    <property type="molecule type" value="Genomic_DNA"/>
</dbReference>
<dbReference type="RefSeq" id="WP_186948978.1">
    <property type="nucleotide sequence ID" value="NZ_JACOGF010000011.1"/>
</dbReference>
<protein>
    <submittedName>
        <fullName evidence="3">SDR family oxidoreductase</fullName>
    </submittedName>
</protein>
<dbReference type="PANTHER" id="PTHR12126:SF11">
    <property type="entry name" value="NADH DEHYDROGENASE [UBIQUINONE] 1 ALPHA SUBCOMPLEX SUBUNIT 9, MITOCHONDRIAL"/>
    <property type="match status" value="1"/>
</dbReference>
<evidence type="ECO:0000313" key="4">
    <source>
        <dbReference type="Proteomes" id="UP000650424"/>
    </source>
</evidence>
<dbReference type="InterPro" id="IPR001509">
    <property type="entry name" value="Epimerase_deHydtase"/>
</dbReference>
<dbReference type="PANTHER" id="PTHR12126">
    <property type="entry name" value="NADH-UBIQUINONE OXIDOREDUCTASE 39 KDA SUBUNIT-RELATED"/>
    <property type="match status" value="1"/>
</dbReference>
<dbReference type="InterPro" id="IPR051207">
    <property type="entry name" value="ComplexI_NDUFA9_subunit"/>
</dbReference>
<dbReference type="Pfam" id="PF01370">
    <property type="entry name" value="Epimerase"/>
    <property type="match status" value="1"/>
</dbReference>
<feature type="transmembrane region" description="Helical" evidence="1">
    <location>
        <begin position="351"/>
        <end position="374"/>
    </location>
</feature>
<feature type="transmembrane region" description="Helical" evidence="1">
    <location>
        <begin position="296"/>
        <end position="313"/>
    </location>
</feature>
<proteinExistence type="predicted"/>
<feature type="transmembrane region" description="Helical" evidence="1">
    <location>
        <begin position="320"/>
        <end position="339"/>
    </location>
</feature>
<dbReference type="InterPro" id="IPR025695">
    <property type="entry name" value="DoxX-like"/>
</dbReference>
<comment type="caution">
    <text evidence="3">The sequence shown here is derived from an EMBL/GenBank/DDBJ whole genome shotgun (WGS) entry which is preliminary data.</text>
</comment>
<dbReference type="Gene3D" id="3.40.50.720">
    <property type="entry name" value="NAD(P)-binding Rossmann-like Domain"/>
    <property type="match status" value="1"/>
</dbReference>
<evidence type="ECO:0000259" key="2">
    <source>
        <dbReference type="Pfam" id="PF01370"/>
    </source>
</evidence>
<accession>A0ABR6ZV20</accession>